<dbReference type="Proteomes" id="UP001500235">
    <property type="component" value="Unassembled WGS sequence"/>
</dbReference>
<reference evidence="4" key="1">
    <citation type="journal article" date="2019" name="Int. J. Syst. Evol. Microbiol.">
        <title>The Global Catalogue of Microorganisms (GCM) 10K type strain sequencing project: providing services to taxonomists for standard genome sequencing and annotation.</title>
        <authorList>
            <consortium name="The Broad Institute Genomics Platform"/>
            <consortium name="The Broad Institute Genome Sequencing Center for Infectious Disease"/>
            <person name="Wu L."/>
            <person name="Ma J."/>
        </authorList>
    </citation>
    <scope>NUCLEOTIDE SEQUENCE [LARGE SCALE GENOMIC DNA]</scope>
    <source>
        <strain evidence="4">JCM 17563</strain>
    </source>
</reference>
<dbReference type="SUPFAM" id="SSF53756">
    <property type="entry name" value="UDP-Glycosyltransferase/glycogen phosphorylase"/>
    <property type="match status" value="1"/>
</dbReference>
<dbReference type="RefSeq" id="WP_344705960.1">
    <property type="nucleotide sequence ID" value="NZ_BAABBQ010000001.1"/>
</dbReference>
<feature type="domain" description="Glycosyl transferase family 1" evidence="1">
    <location>
        <begin position="243"/>
        <end position="334"/>
    </location>
</feature>
<proteinExistence type="predicted"/>
<dbReference type="PANTHER" id="PTHR45947">
    <property type="entry name" value="SULFOQUINOVOSYL TRANSFERASE SQD2"/>
    <property type="match status" value="1"/>
</dbReference>
<sequence length="363" mass="37701">MRQRLLLTTDAVGGVWTYSLDLARALAGAEDMVVLLAVLGPPPSNEQMSDAAAVPGLQLVGTSLPLDWTAGSDEEVLAAATALAALAREAGADLVQLHSPALALADYPAPVVSVVHSCVGTWWDAVKSGPLPDDLAWRSAMVARGLAASALVVAPTRAFAAAVQETYALPSLPQAVHNGRHQLAGPAAIPVDYALTAGRLWDSGKNVAAFDRAAALSRIPFRAAGPLHGPTDSAVRLSYAEALGPLSSEQLASLLAERPVFVSAALYEPFGLAVLEAAQCGCALVLADRPGFRELWDGAALFVDPLDEHAIAAAVERLVARPELRGELGDAARARAAHFSPHAMGSAMLDLYDGLVERQKVAA</sequence>
<dbReference type="EMBL" id="BAABBQ010000001">
    <property type="protein sequence ID" value="GAA4011603.1"/>
    <property type="molecule type" value="Genomic_DNA"/>
</dbReference>
<gene>
    <name evidence="3" type="ORF">GCM10022280_06540</name>
</gene>
<feature type="domain" description="Glycosyltransferase subfamily 4-like N-terminal" evidence="2">
    <location>
        <begin position="12"/>
        <end position="179"/>
    </location>
</feature>
<dbReference type="Pfam" id="PF13439">
    <property type="entry name" value="Glyco_transf_4"/>
    <property type="match status" value="1"/>
</dbReference>
<dbReference type="Gene3D" id="3.40.50.2000">
    <property type="entry name" value="Glycogen Phosphorylase B"/>
    <property type="match status" value="2"/>
</dbReference>
<dbReference type="InterPro" id="IPR001296">
    <property type="entry name" value="Glyco_trans_1"/>
</dbReference>
<accession>A0ABP7SH40</accession>
<evidence type="ECO:0000259" key="2">
    <source>
        <dbReference type="Pfam" id="PF13439"/>
    </source>
</evidence>
<dbReference type="PANTHER" id="PTHR45947:SF3">
    <property type="entry name" value="SULFOQUINOVOSYL TRANSFERASE SQD2"/>
    <property type="match status" value="1"/>
</dbReference>
<name>A0ABP7SH40_9SPHN</name>
<dbReference type="InterPro" id="IPR028098">
    <property type="entry name" value="Glyco_trans_4-like_N"/>
</dbReference>
<organism evidence="3 4">
    <name type="scientific">Sphingomonas swuensis</name>
    <dbReference type="NCBI Taxonomy" id="977800"/>
    <lineage>
        <taxon>Bacteria</taxon>
        <taxon>Pseudomonadati</taxon>
        <taxon>Pseudomonadota</taxon>
        <taxon>Alphaproteobacteria</taxon>
        <taxon>Sphingomonadales</taxon>
        <taxon>Sphingomonadaceae</taxon>
        <taxon>Sphingomonas</taxon>
    </lineage>
</organism>
<evidence type="ECO:0000259" key="1">
    <source>
        <dbReference type="Pfam" id="PF00534"/>
    </source>
</evidence>
<protein>
    <submittedName>
        <fullName evidence="3">Glycosyltransferase family 4 protein</fullName>
    </submittedName>
</protein>
<dbReference type="Pfam" id="PF00534">
    <property type="entry name" value="Glycos_transf_1"/>
    <property type="match status" value="1"/>
</dbReference>
<evidence type="ECO:0000313" key="4">
    <source>
        <dbReference type="Proteomes" id="UP001500235"/>
    </source>
</evidence>
<evidence type="ECO:0000313" key="3">
    <source>
        <dbReference type="EMBL" id="GAA4011603.1"/>
    </source>
</evidence>
<comment type="caution">
    <text evidence="3">The sequence shown here is derived from an EMBL/GenBank/DDBJ whole genome shotgun (WGS) entry which is preliminary data.</text>
</comment>
<dbReference type="InterPro" id="IPR050194">
    <property type="entry name" value="Glycosyltransferase_grp1"/>
</dbReference>
<keyword evidence="4" id="KW-1185">Reference proteome</keyword>